<dbReference type="InterPro" id="IPR018957">
    <property type="entry name" value="Znf_C3HC4_RING-type"/>
</dbReference>
<evidence type="ECO:0000256" key="1">
    <source>
        <dbReference type="ARBA" id="ARBA00022723"/>
    </source>
</evidence>
<reference evidence="9" key="1">
    <citation type="submission" date="2012-12" db="EMBL/GenBank/DDBJ databases">
        <authorList>
            <person name="Hellsten U."/>
            <person name="Grimwood J."/>
            <person name="Chapman J.A."/>
            <person name="Shapiro H."/>
            <person name="Aerts A."/>
            <person name="Otillar R.P."/>
            <person name="Terry A.Y."/>
            <person name="Boore J.L."/>
            <person name="Simakov O."/>
            <person name="Marletaz F."/>
            <person name="Cho S.-J."/>
            <person name="Edsinger-Gonzales E."/>
            <person name="Havlak P."/>
            <person name="Kuo D.-H."/>
            <person name="Larsson T."/>
            <person name="Lv J."/>
            <person name="Arendt D."/>
            <person name="Savage R."/>
            <person name="Osoegawa K."/>
            <person name="de Jong P."/>
            <person name="Lindberg D.R."/>
            <person name="Seaver E.C."/>
            <person name="Weisblat D.A."/>
            <person name="Putnam N.H."/>
            <person name="Grigoriev I.V."/>
            <person name="Rokhsar D.S."/>
        </authorList>
    </citation>
    <scope>NUCLEOTIDE SEQUENCE</scope>
</reference>
<accession>T1EU41</accession>
<keyword evidence="3" id="KW-0862">Zinc</keyword>
<evidence type="ECO:0000313" key="7">
    <source>
        <dbReference type="EMBL" id="ESN96419.1"/>
    </source>
</evidence>
<feature type="domain" description="RING-type" evidence="6">
    <location>
        <begin position="15"/>
        <end position="56"/>
    </location>
</feature>
<dbReference type="PROSITE" id="PS50089">
    <property type="entry name" value="ZF_RING_2"/>
    <property type="match status" value="1"/>
</dbReference>
<dbReference type="EnsemblMetazoa" id="HelroT163479">
    <property type="protein sequence ID" value="HelroP163479"/>
    <property type="gene ID" value="HelroG163479"/>
</dbReference>
<sequence length="198" mass="23276">MASSSSQPSSKLNDCRICLKQILAEKKGVITTCMHEFCFNCIVKHAKRVKPHCPICWRRFKSVWRRVDGRRKLFEVKQKKFCKHDRGRYRDMDLYYHLQGVETKKKEDKKCITIDGSDDEADELWKCRDKRPFDNPVTSDSVILQTFIDEPLYDSIFQVNDDEDDDTKTTSNGKRKRGNGGDEKLSKNLKLESLDWSW</sequence>
<feature type="region of interest" description="Disordered" evidence="5">
    <location>
        <begin position="160"/>
        <end position="184"/>
    </location>
</feature>
<dbReference type="PROSITE" id="PS00518">
    <property type="entry name" value="ZF_RING_1"/>
    <property type="match status" value="1"/>
</dbReference>
<proteinExistence type="predicted"/>
<dbReference type="SMART" id="SM00184">
    <property type="entry name" value="RING"/>
    <property type="match status" value="1"/>
</dbReference>
<dbReference type="InParanoid" id="T1EU41"/>
<keyword evidence="9" id="KW-1185">Reference proteome</keyword>
<dbReference type="InterPro" id="IPR001841">
    <property type="entry name" value="Znf_RING"/>
</dbReference>
<dbReference type="Pfam" id="PF00097">
    <property type="entry name" value="zf-C3HC4"/>
    <property type="match status" value="1"/>
</dbReference>
<dbReference type="InterPro" id="IPR013083">
    <property type="entry name" value="Znf_RING/FYVE/PHD"/>
</dbReference>
<dbReference type="OrthoDB" id="6509683at2759"/>
<gene>
    <name evidence="8" type="primary">20200091</name>
    <name evidence="7" type="ORF">HELRODRAFT_163479</name>
</gene>
<organism evidence="8 9">
    <name type="scientific">Helobdella robusta</name>
    <name type="common">Californian leech</name>
    <dbReference type="NCBI Taxonomy" id="6412"/>
    <lineage>
        <taxon>Eukaryota</taxon>
        <taxon>Metazoa</taxon>
        <taxon>Spiralia</taxon>
        <taxon>Lophotrochozoa</taxon>
        <taxon>Annelida</taxon>
        <taxon>Clitellata</taxon>
        <taxon>Hirudinea</taxon>
        <taxon>Rhynchobdellida</taxon>
        <taxon>Glossiphoniidae</taxon>
        <taxon>Helobdella</taxon>
    </lineage>
</organism>
<dbReference type="AlphaFoldDB" id="T1EU41"/>
<dbReference type="Proteomes" id="UP000015101">
    <property type="component" value="Unassembled WGS sequence"/>
</dbReference>
<dbReference type="EMBL" id="KB097495">
    <property type="protein sequence ID" value="ESN96419.1"/>
    <property type="molecule type" value="Genomic_DNA"/>
</dbReference>
<evidence type="ECO:0000256" key="2">
    <source>
        <dbReference type="ARBA" id="ARBA00022771"/>
    </source>
</evidence>
<dbReference type="GeneID" id="20200091"/>
<dbReference type="SUPFAM" id="SSF57850">
    <property type="entry name" value="RING/U-box"/>
    <property type="match status" value="1"/>
</dbReference>
<dbReference type="GO" id="GO:0008270">
    <property type="term" value="F:zinc ion binding"/>
    <property type="evidence" value="ECO:0007669"/>
    <property type="project" value="UniProtKB-KW"/>
</dbReference>
<evidence type="ECO:0000313" key="8">
    <source>
        <dbReference type="EnsemblMetazoa" id="HelroP163479"/>
    </source>
</evidence>
<evidence type="ECO:0000256" key="5">
    <source>
        <dbReference type="SAM" id="MobiDB-lite"/>
    </source>
</evidence>
<keyword evidence="2 4" id="KW-0863">Zinc-finger</keyword>
<reference evidence="8" key="3">
    <citation type="submission" date="2015-06" db="UniProtKB">
        <authorList>
            <consortium name="EnsemblMetazoa"/>
        </authorList>
    </citation>
    <scope>IDENTIFICATION</scope>
</reference>
<name>T1EU41_HELRO</name>
<keyword evidence="1" id="KW-0479">Metal-binding</keyword>
<evidence type="ECO:0000256" key="3">
    <source>
        <dbReference type="ARBA" id="ARBA00022833"/>
    </source>
</evidence>
<dbReference type="STRING" id="6412.T1EU41"/>
<dbReference type="EMBL" id="AMQM01001389">
    <property type="status" value="NOT_ANNOTATED_CDS"/>
    <property type="molecule type" value="Genomic_DNA"/>
</dbReference>
<dbReference type="InterPro" id="IPR017907">
    <property type="entry name" value="Znf_RING_CS"/>
</dbReference>
<reference evidence="7 9" key="2">
    <citation type="journal article" date="2013" name="Nature">
        <title>Insights into bilaterian evolution from three spiralian genomes.</title>
        <authorList>
            <person name="Simakov O."/>
            <person name="Marletaz F."/>
            <person name="Cho S.J."/>
            <person name="Edsinger-Gonzales E."/>
            <person name="Havlak P."/>
            <person name="Hellsten U."/>
            <person name="Kuo D.H."/>
            <person name="Larsson T."/>
            <person name="Lv J."/>
            <person name="Arendt D."/>
            <person name="Savage R."/>
            <person name="Osoegawa K."/>
            <person name="de Jong P."/>
            <person name="Grimwood J."/>
            <person name="Chapman J.A."/>
            <person name="Shapiro H."/>
            <person name="Aerts A."/>
            <person name="Otillar R.P."/>
            <person name="Terry A.Y."/>
            <person name="Boore J.L."/>
            <person name="Grigoriev I.V."/>
            <person name="Lindberg D.R."/>
            <person name="Seaver E.C."/>
            <person name="Weisblat D.A."/>
            <person name="Putnam N.H."/>
            <person name="Rokhsar D.S."/>
        </authorList>
    </citation>
    <scope>NUCLEOTIDE SEQUENCE</scope>
</reference>
<dbReference type="CTD" id="20200091"/>
<dbReference type="Gene3D" id="3.30.40.10">
    <property type="entry name" value="Zinc/RING finger domain, C3HC4 (zinc finger)"/>
    <property type="match status" value="1"/>
</dbReference>
<dbReference type="HOGENOM" id="CLU_1379494_0_0_1"/>
<evidence type="ECO:0000313" key="9">
    <source>
        <dbReference type="Proteomes" id="UP000015101"/>
    </source>
</evidence>
<dbReference type="KEGG" id="hro:HELRODRAFT_163479"/>
<protein>
    <recommendedName>
        <fullName evidence="6">RING-type domain-containing protein</fullName>
    </recommendedName>
</protein>
<evidence type="ECO:0000259" key="6">
    <source>
        <dbReference type="PROSITE" id="PS50089"/>
    </source>
</evidence>
<evidence type="ECO:0000256" key="4">
    <source>
        <dbReference type="PROSITE-ProRule" id="PRU00175"/>
    </source>
</evidence>
<dbReference type="RefSeq" id="XP_009025585.1">
    <property type="nucleotide sequence ID" value="XM_009027337.1"/>
</dbReference>